<reference evidence="2 3" key="1">
    <citation type="journal article" date="2019" name="Gut">
        <title>Antibiotics-induced monodominance of a novel gut bacterial order.</title>
        <authorList>
            <person name="Hildebrand F."/>
            <person name="Moitinho-Silva L."/>
            <person name="Blasche S."/>
            <person name="Jahn M.T."/>
            <person name="Gossmann T.I."/>
            <person name="Heuerta-Cepas J."/>
            <person name="Hercog R."/>
            <person name="Luetge M."/>
            <person name="Bahram M."/>
            <person name="Pryszlak A."/>
            <person name="Alves R.J."/>
            <person name="Waszak S.M."/>
            <person name="Zhu A."/>
            <person name="Ye L."/>
            <person name="Costea P.I."/>
            <person name="Aalvink S."/>
            <person name="Belzer C."/>
            <person name="Forslund S.K."/>
            <person name="Sunagawa S."/>
            <person name="Hentschel U."/>
            <person name="Merten C."/>
            <person name="Patil K.R."/>
            <person name="Benes V."/>
            <person name="Bork P."/>
        </authorList>
    </citation>
    <scope>NUCLEOTIDE SEQUENCE [LARGE SCALE GENOMIC DNA]</scope>
    <source>
        <strain evidence="2 3">HDS1380</strain>
    </source>
</reference>
<name>A0A4Q2K9B5_9FIRM</name>
<dbReference type="PANTHER" id="PTHR34297:SF1">
    <property type="entry name" value="ASP23_GLS24 FAMILY ENVELOPE STRESS RESPONSE PROTEIN"/>
    <property type="match status" value="1"/>
</dbReference>
<evidence type="ECO:0000313" key="3">
    <source>
        <dbReference type="Proteomes" id="UP000291269"/>
    </source>
</evidence>
<dbReference type="Proteomes" id="UP000291269">
    <property type="component" value="Unassembled WGS sequence"/>
</dbReference>
<evidence type="ECO:0000256" key="1">
    <source>
        <dbReference type="ARBA" id="ARBA00005721"/>
    </source>
</evidence>
<dbReference type="AlphaFoldDB" id="A0A4Q2K9B5"/>
<dbReference type="InterPro" id="IPR005531">
    <property type="entry name" value="Asp23"/>
</dbReference>
<protein>
    <submittedName>
        <fullName evidence="2">Asp23/Gls24 family envelope stress response protein</fullName>
    </submittedName>
</protein>
<organism evidence="2 3">
    <name type="scientific">Candidatus Borkfalkia ceftriaxoniphila</name>
    <dbReference type="NCBI Taxonomy" id="2508949"/>
    <lineage>
        <taxon>Bacteria</taxon>
        <taxon>Bacillati</taxon>
        <taxon>Bacillota</taxon>
        <taxon>Clostridia</taxon>
        <taxon>Christensenellales</taxon>
        <taxon>Christensenellaceae</taxon>
        <taxon>Candidatus Borkfalkia</taxon>
    </lineage>
</organism>
<accession>A0A4Q2K9B5</accession>
<comment type="caution">
    <text evidence="2">The sequence shown here is derived from an EMBL/GenBank/DDBJ whole genome shotgun (WGS) entry which is preliminary data.</text>
</comment>
<comment type="similarity">
    <text evidence="1">Belongs to the asp23 family.</text>
</comment>
<gene>
    <name evidence="2" type="ORF">ESZ91_08945</name>
</gene>
<dbReference type="Pfam" id="PF03780">
    <property type="entry name" value="Asp23"/>
    <property type="match status" value="1"/>
</dbReference>
<proteinExistence type="inferred from homology"/>
<evidence type="ECO:0000313" key="2">
    <source>
        <dbReference type="EMBL" id="RXZ58176.1"/>
    </source>
</evidence>
<dbReference type="OrthoDB" id="9793465at2"/>
<dbReference type="PANTHER" id="PTHR34297">
    <property type="entry name" value="HYPOTHETICAL CYTOSOLIC PROTEIN-RELATED"/>
    <property type="match status" value="1"/>
</dbReference>
<keyword evidence="3" id="KW-1185">Reference proteome</keyword>
<sequence length="123" mass="13884">MYIRIPWSKEKMAFFKRVPSDGQKGKVSYNSGIVSGIVQLAVAEVEGVALPANKKRWLKLYFEKDGIIAEISVSVDYGYNVPDVAFKIQQTVKHNVEAMTEYKVSKVNVHVVGVEFSEEHFSE</sequence>
<dbReference type="EMBL" id="SDOZ01000003">
    <property type="protein sequence ID" value="RXZ58176.1"/>
    <property type="molecule type" value="Genomic_DNA"/>
</dbReference>